<proteinExistence type="predicted"/>
<name>A0ACD1AHC5_9FIRM</name>
<organism evidence="1 2">
    <name type="scientific">Anoxybacterium hadale</name>
    <dbReference type="NCBI Taxonomy" id="3408580"/>
    <lineage>
        <taxon>Bacteria</taxon>
        <taxon>Bacillati</taxon>
        <taxon>Bacillota</taxon>
        <taxon>Clostridia</taxon>
        <taxon>Peptostreptococcales</taxon>
        <taxon>Anaerovoracaceae</taxon>
        <taxon>Anoxybacterium</taxon>
    </lineage>
</organism>
<protein>
    <submittedName>
        <fullName evidence="1">Uncharacterized protein</fullName>
    </submittedName>
</protein>
<evidence type="ECO:0000313" key="2">
    <source>
        <dbReference type="Proteomes" id="UP000594014"/>
    </source>
</evidence>
<accession>A0ACD1AHC5</accession>
<dbReference type="Proteomes" id="UP000594014">
    <property type="component" value="Chromosome"/>
</dbReference>
<dbReference type="EMBL" id="CP042469">
    <property type="protein sequence ID" value="QOX65521.1"/>
    <property type="molecule type" value="Genomic_DNA"/>
</dbReference>
<sequence>MKKGAAGILISLLIIGTFSGCRQNQEKILGDFLTMLEEPASEVTINAADAYLKQYLPKVDDEYADDMVIRLEQYIEGTNPEGVNYTEWLSQYEKFITPSLSELYQLKEQEQLNPMVVDTVLKISWEELLQRTYDLDAFIQENKTYKEIREDLSWMYSNYVITLVMGTNGTPIFDYKTHAFSESAKLAYLSYMRKYPKAATTWALSEYFTYLESINFTLDYNDKAASKQFFDACDWLVSESGKRVFQVDERNDQD</sequence>
<gene>
    <name evidence="1" type="ORF">FRZ06_20225</name>
</gene>
<reference evidence="1" key="1">
    <citation type="submission" date="2019-08" db="EMBL/GenBank/DDBJ databases">
        <title>Genome sequence of Clostridiales bacterium MT110.</title>
        <authorList>
            <person name="Cao J."/>
        </authorList>
    </citation>
    <scope>NUCLEOTIDE SEQUENCE</scope>
    <source>
        <strain evidence="1">MT110</strain>
    </source>
</reference>
<keyword evidence="2" id="KW-1185">Reference proteome</keyword>
<evidence type="ECO:0000313" key="1">
    <source>
        <dbReference type="EMBL" id="QOX65521.1"/>
    </source>
</evidence>